<evidence type="ECO:0000256" key="9">
    <source>
        <dbReference type="PROSITE-ProRule" id="PRU00090"/>
    </source>
</evidence>
<dbReference type="InterPro" id="IPR020067">
    <property type="entry name" value="Frizzled_dom"/>
</dbReference>
<feature type="domain" description="NTR" evidence="11">
    <location>
        <begin position="149"/>
        <end position="289"/>
    </location>
</feature>
<dbReference type="GO" id="GO:0005615">
    <property type="term" value="C:extracellular space"/>
    <property type="evidence" value="ECO:0007669"/>
    <property type="project" value="TreeGrafter"/>
</dbReference>
<dbReference type="InterPro" id="IPR008993">
    <property type="entry name" value="TIMP-like_OB-fold"/>
</dbReference>
<evidence type="ECO:0000259" key="11">
    <source>
        <dbReference type="PROSITE" id="PS50189"/>
    </source>
</evidence>
<keyword evidence="5" id="KW-0879">Wnt signaling pathway</keyword>
<evidence type="ECO:0000256" key="4">
    <source>
        <dbReference type="ARBA" id="ARBA00022525"/>
    </source>
</evidence>
<evidence type="ECO:0000259" key="10">
    <source>
        <dbReference type="PROSITE" id="PS50038"/>
    </source>
</evidence>
<dbReference type="GO" id="GO:0017147">
    <property type="term" value="F:Wnt-protein binding"/>
    <property type="evidence" value="ECO:0007669"/>
    <property type="project" value="TreeGrafter"/>
</dbReference>
<comment type="caution">
    <text evidence="9">Lacks conserved residue(s) required for the propagation of feature annotation.</text>
</comment>
<dbReference type="InterPro" id="IPR001134">
    <property type="entry name" value="Netrin_domain"/>
</dbReference>
<keyword evidence="7" id="KW-0221">Differentiation</keyword>
<comment type="similarity">
    <text evidence="2">Belongs to the secreted frizzled-related protein (sFRP) family.</text>
</comment>
<organism evidence="12 13">
    <name type="scientific">Ditylenchus destructor</name>
    <dbReference type="NCBI Taxonomy" id="166010"/>
    <lineage>
        <taxon>Eukaryota</taxon>
        <taxon>Metazoa</taxon>
        <taxon>Ecdysozoa</taxon>
        <taxon>Nematoda</taxon>
        <taxon>Chromadorea</taxon>
        <taxon>Rhabditida</taxon>
        <taxon>Tylenchina</taxon>
        <taxon>Tylenchomorpha</taxon>
        <taxon>Sphaerularioidea</taxon>
        <taxon>Anguinidae</taxon>
        <taxon>Anguininae</taxon>
        <taxon>Ditylenchus</taxon>
    </lineage>
</organism>
<comment type="caution">
    <text evidence="12">The sequence shown here is derived from an EMBL/GenBank/DDBJ whole genome shotgun (WGS) entry which is preliminary data.</text>
</comment>
<evidence type="ECO:0000256" key="8">
    <source>
        <dbReference type="ARBA" id="ARBA00023157"/>
    </source>
</evidence>
<reference evidence="12" key="1">
    <citation type="submission" date="2022-01" db="EMBL/GenBank/DDBJ databases">
        <title>Genome Sequence Resource for Two Populations of Ditylenchus destructor, the Migratory Endoparasitic Phytonematode.</title>
        <authorList>
            <person name="Zhang H."/>
            <person name="Lin R."/>
            <person name="Xie B."/>
        </authorList>
    </citation>
    <scope>NUCLEOTIDE SEQUENCE</scope>
    <source>
        <strain evidence="12">BazhouSP</strain>
    </source>
</reference>
<keyword evidence="6" id="KW-0732">Signal</keyword>
<dbReference type="PROSITE" id="PS50189">
    <property type="entry name" value="NTR"/>
    <property type="match status" value="1"/>
</dbReference>
<dbReference type="GO" id="GO:0035567">
    <property type="term" value="P:non-canonical Wnt signaling pathway"/>
    <property type="evidence" value="ECO:0007669"/>
    <property type="project" value="TreeGrafter"/>
</dbReference>
<evidence type="ECO:0000313" key="13">
    <source>
        <dbReference type="Proteomes" id="UP001201812"/>
    </source>
</evidence>
<dbReference type="InterPro" id="IPR036790">
    <property type="entry name" value="Frizzled_dom_sf"/>
</dbReference>
<keyword evidence="4" id="KW-0964">Secreted</keyword>
<dbReference type="SUPFAM" id="SSF63501">
    <property type="entry name" value="Frizzled cysteine-rich domain"/>
    <property type="match status" value="1"/>
</dbReference>
<evidence type="ECO:0000256" key="2">
    <source>
        <dbReference type="ARBA" id="ARBA00010054"/>
    </source>
</evidence>
<dbReference type="Pfam" id="PF01392">
    <property type="entry name" value="Fz"/>
    <property type="match status" value="1"/>
</dbReference>
<dbReference type="PANTHER" id="PTHR11309">
    <property type="entry name" value="FRIZZLED"/>
    <property type="match status" value="1"/>
</dbReference>
<comment type="subcellular location">
    <subcellularLocation>
        <location evidence="1">Secreted</location>
    </subcellularLocation>
</comment>
<feature type="disulfide bond" evidence="9">
    <location>
        <begin position="33"/>
        <end position="79"/>
    </location>
</feature>
<dbReference type="FunFam" id="1.10.2000.10:FF:000001">
    <property type="entry name" value="secreted frizzled-related protein 2"/>
    <property type="match status" value="1"/>
</dbReference>
<evidence type="ECO:0000313" key="12">
    <source>
        <dbReference type="EMBL" id="KAI1696576.1"/>
    </source>
</evidence>
<protein>
    <submittedName>
        <fullName evidence="12">Fz domain-containing protein</fullName>
    </submittedName>
</protein>
<dbReference type="PROSITE" id="PS50038">
    <property type="entry name" value="FZ"/>
    <property type="match status" value="1"/>
</dbReference>
<dbReference type="SMART" id="SM00063">
    <property type="entry name" value="FRI"/>
    <property type="match status" value="1"/>
</dbReference>
<dbReference type="AlphaFoldDB" id="A0AAD4MNH7"/>
<dbReference type="GO" id="GO:0030154">
    <property type="term" value="P:cell differentiation"/>
    <property type="evidence" value="ECO:0007669"/>
    <property type="project" value="UniProtKB-KW"/>
</dbReference>
<feature type="disulfide bond" evidence="9">
    <location>
        <begin position="102"/>
        <end position="126"/>
    </location>
</feature>
<name>A0AAD4MNH7_9BILA</name>
<dbReference type="InterPro" id="IPR015526">
    <property type="entry name" value="Frizzled/SFRP"/>
</dbReference>
<evidence type="ECO:0000256" key="1">
    <source>
        <dbReference type="ARBA" id="ARBA00004613"/>
    </source>
</evidence>
<feature type="domain" description="FZ" evidence="10">
    <location>
        <begin position="18"/>
        <end position="139"/>
    </location>
</feature>
<evidence type="ECO:0000256" key="5">
    <source>
        <dbReference type="ARBA" id="ARBA00022687"/>
    </source>
</evidence>
<evidence type="ECO:0000256" key="3">
    <source>
        <dbReference type="ARBA" id="ARBA00022473"/>
    </source>
</evidence>
<dbReference type="PANTHER" id="PTHR11309:SF148">
    <property type="entry name" value="SECRETED FRIZZLED-RELATED PROTEIN 1"/>
    <property type="match status" value="1"/>
</dbReference>
<keyword evidence="3" id="KW-0217">Developmental protein</keyword>
<dbReference type="GO" id="GO:0060070">
    <property type="term" value="P:canonical Wnt signaling pathway"/>
    <property type="evidence" value="ECO:0007669"/>
    <property type="project" value="TreeGrafter"/>
</dbReference>
<dbReference type="Gene3D" id="2.40.50.120">
    <property type="match status" value="1"/>
</dbReference>
<evidence type="ECO:0000256" key="6">
    <source>
        <dbReference type="ARBA" id="ARBA00022729"/>
    </source>
</evidence>
<sequence length="310" mass="35498">MSHWSNMFMSSMSSSDRPNMPKCVDIPRNFSLCYGMQYNSMRLPNLLDHDSLDEVIQQSDAWNSLLRLHCHPDTRLFLCSLFAPICLPNMPTQHIQPCQSLCSAVQNGCESRMQQYGFPWPEMLRCQRFPTDNDMCIKPVGHVQTRSACKSCSQVATFENLMDNFCRSTIVFKGRLKSLNDSHITVRRSRSFKGDFPAGQRQRESASRAPEVDYVIRLAESSADDEEKNCPCPIPDKGAKNFLVMASEKRAGTANVEGKNRELVAKLVMPWKQDKTFKSAIRKFRKVNCSTLGREIRESVLRQTFKRTVY</sequence>
<gene>
    <name evidence="12" type="ORF">DdX_18974</name>
</gene>
<dbReference type="SUPFAM" id="SSF50242">
    <property type="entry name" value="TIMP-like"/>
    <property type="match status" value="1"/>
</dbReference>
<dbReference type="Gene3D" id="1.10.2000.10">
    <property type="entry name" value="Frizzled cysteine-rich domain"/>
    <property type="match status" value="1"/>
</dbReference>
<dbReference type="EMBL" id="JAKKPZ010000319">
    <property type="protein sequence ID" value="KAI1696576.1"/>
    <property type="molecule type" value="Genomic_DNA"/>
</dbReference>
<evidence type="ECO:0000256" key="7">
    <source>
        <dbReference type="ARBA" id="ARBA00022782"/>
    </source>
</evidence>
<keyword evidence="8 9" id="KW-1015">Disulfide bond</keyword>
<proteinExistence type="inferred from homology"/>
<accession>A0AAD4MNH7</accession>
<dbReference type="Proteomes" id="UP001201812">
    <property type="component" value="Unassembled WGS sequence"/>
</dbReference>
<keyword evidence="13" id="KW-1185">Reference proteome</keyword>